<protein>
    <recommendedName>
        <fullName evidence="4">DUF2690 domain-containing protein</fullName>
    </recommendedName>
</protein>
<keyword evidence="1" id="KW-0732">Signal</keyword>
<evidence type="ECO:0000256" key="1">
    <source>
        <dbReference type="SAM" id="SignalP"/>
    </source>
</evidence>
<feature type="signal peptide" evidence="1">
    <location>
        <begin position="1"/>
        <end position="22"/>
    </location>
</feature>
<evidence type="ECO:0008006" key="4">
    <source>
        <dbReference type="Google" id="ProtNLM"/>
    </source>
</evidence>
<sequence>MTTLGATGLLALVLIPPGDALAASPRVTCWNYTDGGTKRTSAVRPAGLCGILPRRQRGTGYGDYGNGMLGMSWSRWGSTARGRGASYRLWGDIRVTLSAPRRTCGIYQYTRATVVYVGGGSSWPTKRFALKTC</sequence>
<reference evidence="2 3" key="1">
    <citation type="submission" date="2023-11" db="EMBL/GenBank/DDBJ databases">
        <authorList>
            <person name="Xu M."/>
            <person name="Jiang T."/>
        </authorList>
    </citation>
    <scope>NUCLEOTIDE SEQUENCE [LARGE SCALE GENOMIC DNA]</scope>
    <source>
        <strain evidence="2 3">SD</strain>
    </source>
</reference>
<comment type="caution">
    <text evidence="2">The sequence shown here is derived from an EMBL/GenBank/DDBJ whole genome shotgun (WGS) entry which is preliminary data.</text>
</comment>
<evidence type="ECO:0000313" key="2">
    <source>
        <dbReference type="EMBL" id="MDX8152696.1"/>
    </source>
</evidence>
<proteinExistence type="predicted"/>
<organism evidence="2 3">
    <name type="scientific">Patulibacter brassicae</name>
    <dbReference type="NCBI Taxonomy" id="1705717"/>
    <lineage>
        <taxon>Bacteria</taxon>
        <taxon>Bacillati</taxon>
        <taxon>Actinomycetota</taxon>
        <taxon>Thermoleophilia</taxon>
        <taxon>Solirubrobacterales</taxon>
        <taxon>Patulibacteraceae</taxon>
        <taxon>Patulibacter</taxon>
    </lineage>
</organism>
<dbReference type="RefSeq" id="WP_319954852.1">
    <property type="nucleotide sequence ID" value="NZ_JAXAVX010000007.1"/>
</dbReference>
<accession>A0ABU4VLG5</accession>
<gene>
    <name evidence="2" type="ORF">SK069_13905</name>
</gene>
<dbReference type="Proteomes" id="UP001277761">
    <property type="component" value="Unassembled WGS sequence"/>
</dbReference>
<dbReference type="EMBL" id="JAXAVX010000007">
    <property type="protein sequence ID" value="MDX8152696.1"/>
    <property type="molecule type" value="Genomic_DNA"/>
</dbReference>
<name>A0ABU4VLG5_9ACTN</name>
<keyword evidence="3" id="KW-1185">Reference proteome</keyword>
<feature type="chain" id="PRO_5046315597" description="DUF2690 domain-containing protein" evidence="1">
    <location>
        <begin position="23"/>
        <end position="133"/>
    </location>
</feature>
<evidence type="ECO:0000313" key="3">
    <source>
        <dbReference type="Proteomes" id="UP001277761"/>
    </source>
</evidence>